<evidence type="ECO:0000313" key="6">
    <source>
        <dbReference type="EMBL" id="GJJ14449.1"/>
    </source>
</evidence>
<reference evidence="6" key="1">
    <citation type="submission" date="2021-10" db="EMBL/GenBank/DDBJ databases">
        <title>De novo Genome Assembly of Clathrus columnatus (Basidiomycota, Fungi) Using Illumina and Nanopore Sequence Data.</title>
        <authorList>
            <person name="Ogiso-Tanaka E."/>
            <person name="Itagaki H."/>
            <person name="Hosoya T."/>
            <person name="Hosaka K."/>
        </authorList>
    </citation>
    <scope>NUCLEOTIDE SEQUENCE</scope>
    <source>
        <strain evidence="6">MO-923</strain>
    </source>
</reference>
<keyword evidence="1 3" id="KW-0238">DNA-binding</keyword>
<feature type="DNA-binding region" description="HMG box" evidence="3">
    <location>
        <begin position="120"/>
        <end position="189"/>
    </location>
</feature>
<dbReference type="PANTHER" id="PTHR45789">
    <property type="entry name" value="FI18025P1"/>
    <property type="match status" value="1"/>
</dbReference>
<feature type="region of interest" description="Disordered" evidence="4">
    <location>
        <begin position="1"/>
        <end position="43"/>
    </location>
</feature>
<dbReference type="AlphaFoldDB" id="A0AAV5AMU6"/>
<evidence type="ECO:0000256" key="2">
    <source>
        <dbReference type="ARBA" id="ARBA00023242"/>
    </source>
</evidence>
<sequence>MTTEHDLRRISPKGFHSHSSPFLHISTGSSPSSSPSAHPSALPTDAQNVFDQEFELGLSQQVTGENFNIHSVQPSDQVTSPEYKPLPPLSPRSILATLDDIANTGPKKKSHARKQPAGHIPRPRNAFILFRCLFVSQQSVPASIEKDHRNISRIAGRVWKAMSEEEREPWVKAADIEKARHEQRWPGYRYNPVQNNPPQVKRIVNGSNTSNGARVYNPTAGPSRMESNTSERAGRSLIRTTHGVQPAFKRPELPVQYSSSQVPVQLHAPLPRIASVPPTLSSENEIHDSRNLESLSIQFTDPFKNNHISTSGFDSYSNVPTPPSAYSFEGSLPPDSPVVITAPPTNFGRIPHRRSSSCPPLPPPGMSGFAFNSNPIMLQTPSNQYSSIPLVESEIDSSASTSSNHVPIDEHRLMSGTDSLSFPTSRHIHLDTNSRLTHRRGSSLDRALASSTLAGAFGGFTRSSQHWISPWAEHPMPNPLVQRSQPITLTESEFIASTNHYNPSQHSETSLSSSEAETPGLSPSPQSSFQNVEVYQTRPLPEEPYDVSKEFYRQTSTPKTVVPSATQSPLSEGFKLAHRKVSGRLFGSQGARLGLDLDLESPLSLNISFKEGQGIMESHCISHPSTVSSTGPDSPSFPYTPASASGLSPSVFTYSYTQALMDPELGIPSQEFYINSDK</sequence>
<accession>A0AAV5AMU6</accession>
<dbReference type="PANTHER" id="PTHR45789:SF2">
    <property type="entry name" value="FI18025P1"/>
    <property type="match status" value="1"/>
</dbReference>
<dbReference type="SMART" id="SM00398">
    <property type="entry name" value="HMG"/>
    <property type="match status" value="1"/>
</dbReference>
<comment type="caution">
    <text evidence="6">The sequence shown here is derived from an EMBL/GenBank/DDBJ whole genome shotgun (WGS) entry which is preliminary data.</text>
</comment>
<gene>
    <name evidence="6" type="ORF">Clacol_008713</name>
</gene>
<feature type="compositionally biased region" description="Low complexity" evidence="4">
    <location>
        <begin position="29"/>
        <end position="41"/>
    </location>
</feature>
<proteinExistence type="predicted"/>
<name>A0AAV5AMU6_9AGAM</name>
<dbReference type="SUPFAM" id="SSF47095">
    <property type="entry name" value="HMG-box"/>
    <property type="match status" value="1"/>
</dbReference>
<evidence type="ECO:0000256" key="3">
    <source>
        <dbReference type="PROSITE-ProRule" id="PRU00267"/>
    </source>
</evidence>
<feature type="compositionally biased region" description="Low complexity" evidence="4">
    <location>
        <begin position="504"/>
        <end position="517"/>
    </location>
</feature>
<evidence type="ECO:0000313" key="7">
    <source>
        <dbReference type="Proteomes" id="UP001050691"/>
    </source>
</evidence>
<evidence type="ECO:0000259" key="5">
    <source>
        <dbReference type="PROSITE" id="PS50118"/>
    </source>
</evidence>
<feature type="region of interest" description="Disordered" evidence="4">
    <location>
        <begin position="500"/>
        <end position="531"/>
    </location>
</feature>
<feature type="domain" description="HMG box" evidence="5">
    <location>
        <begin position="120"/>
        <end position="189"/>
    </location>
</feature>
<feature type="region of interest" description="Disordered" evidence="4">
    <location>
        <begin position="204"/>
        <end position="232"/>
    </location>
</feature>
<evidence type="ECO:0000256" key="4">
    <source>
        <dbReference type="SAM" id="MobiDB-lite"/>
    </source>
</evidence>
<organism evidence="6 7">
    <name type="scientific">Clathrus columnatus</name>
    <dbReference type="NCBI Taxonomy" id="1419009"/>
    <lineage>
        <taxon>Eukaryota</taxon>
        <taxon>Fungi</taxon>
        <taxon>Dikarya</taxon>
        <taxon>Basidiomycota</taxon>
        <taxon>Agaricomycotina</taxon>
        <taxon>Agaricomycetes</taxon>
        <taxon>Phallomycetidae</taxon>
        <taxon>Phallales</taxon>
        <taxon>Clathraceae</taxon>
        <taxon>Clathrus</taxon>
    </lineage>
</organism>
<protein>
    <recommendedName>
        <fullName evidence="5">HMG box domain-containing protein</fullName>
    </recommendedName>
</protein>
<dbReference type="InterPro" id="IPR036910">
    <property type="entry name" value="HMG_box_dom_sf"/>
</dbReference>
<dbReference type="GO" id="GO:0000981">
    <property type="term" value="F:DNA-binding transcription factor activity, RNA polymerase II-specific"/>
    <property type="evidence" value="ECO:0007669"/>
    <property type="project" value="TreeGrafter"/>
</dbReference>
<dbReference type="Pfam" id="PF00505">
    <property type="entry name" value="HMG_box"/>
    <property type="match status" value="1"/>
</dbReference>
<keyword evidence="2 3" id="KW-0539">Nucleus</keyword>
<dbReference type="GO" id="GO:0000978">
    <property type="term" value="F:RNA polymerase II cis-regulatory region sequence-specific DNA binding"/>
    <property type="evidence" value="ECO:0007669"/>
    <property type="project" value="TreeGrafter"/>
</dbReference>
<dbReference type="GO" id="GO:0005634">
    <property type="term" value="C:nucleus"/>
    <property type="evidence" value="ECO:0007669"/>
    <property type="project" value="UniProtKB-UniRule"/>
</dbReference>
<dbReference type="Proteomes" id="UP001050691">
    <property type="component" value="Unassembled WGS sequence"/>
</dbReference>
<dbReference type="InterPro" id="IPR051356">
    <property type="entry name" value="SOX/SOX-like_TF"/>
</dbReference>
<feature type="compositionally biased region" description="Polar residues" evidence="4">
    <location>
        <begin position="521"/>
        <end position="531"/>
    </location>
</feature>
<dbReference type="Gene3D" id="1.10.30.10">
    <property type="entry name" value="High mobility group box domain"/>
    <property type="match status" value="1"/>
</dbReference>
<dbReference type="PROSITE" id="PS50118">
    <property type="entry name" value="HMG_BOX_2"/>
    <property type="match status" value="1"/>
</dbReference>
<dbReference type="EMBL" id="BPWL01000009">
    <property type="protein sequence ID" value="GJJ14449.1"/>
    <property type="molecule type" value="Genomic_DNA"/>
</dbReference>
<evidence type="ECO:0000256" key="1">
    <source>
        <dbReference type="ARBA" id="ARBA00023125"/>
    </source>
</evidence>
<dbReference type="InterPro" id="IPR009071">
    <property type="entry name" value="HMG_box_dom"/>
</dbReference>
<dbReference type="CDD" id="cd01389">
    <property type="entry name" value="HMG-box_ROX1-like"/>
    <property type="match status" value="1"/>
</dbReference>
<keyword evidence="7" id="KW-1185">Reference proteome</keyword>